<feature type="region of interest" description="Disordered" evidence="9">
    <location>
        <begin position="332"/>
        <end position="353"/>
    </location>
</feature>
<evidence type="ECO:0000256" key="3">
    <source>
        <dbReference type="ARBA" id="ARBA00022989"/>
    </source>
</evidence>
<proteinExistence type="inferred from homology"/>
<evidence type="ECO:0000259" key="11">
    <source>
        <dbReference type="PROSITE" id="PS50262"/>
    </source>
</evidence>
<keyword evidence="3 10" id="KW-1133">Transmembrane helix</keyword>
<dbReference type="AlphaFoldDB" id="A0A059NTD6"/>
<dbReference type="PANTHER" id="PTHR24240">
    <property type="entry name" value="OPSIN"/>
    <property type="match status" value="1"/>
</dbReference>
<dbReference type="SUPFAM" id="SSF81321">
    <property type="entry name" value="Family A G protein-coupled receptor-like"/>
    <property type="match status" value="1"/>
</dbReference>
<evidence type="ECO:0000256" key="8">
    <source>
        <dbReference type="RuleBase" id="RU000688"/>
    </source>
</evidence>
<evidence type="ECO:0000256" key="7">
    <source>
        <dbReference type="ARBA" id="ARBA00023224"/>
    </source>
</evidence>
<dbReference type="PROSITE" id="PS50262">
    <property type="entry name" value="G_PROTEIN_RECEP_F1_2"/>
    <property type="match status" value="1"/>
</dbReference>
<comment type="subcellular location">
    <subcellularLocation>
        <location evidence="1">Membrane</location>
        <topology evidence="1">Multi-pass membrane protein</topology>
    </subcellularLocation>
</comment>
<feature type="transmembrane region" description="Helical" evidence="10">
    <location>
        <begin position="149"/>
        <end position="168"/>
    </location>
</feature>
<evidence type="ECO:0000256" key="4">
    <source>
        <dbReference type="ARBA" id="ARBA00023040"/>
    </source>
</evidence>
<evidence type="ECO:0000256" key="6">
    <source>
        <dbReference type="ARBA" id="ARBA00023170"/>
    </source>
</evidence>
<evidence type="ECO:0000256" key="10">
    <source>
        <dbReference type="SAM" id="Phobius"/>
    </source>
</evidence>
<feature type="transmembrane region" description="Helical" evidence="10">
    <location>
        <begin position="67"/>
        <end position="88"/>
    </location>
</feature>
<organism evidence="12">
    <name type="scientific">Tripedalia cystophora</name>
    <name type="common">Mangrove box jellyfish</name>
    <dbReference type="NCBI Taxonomy" id="6141"/>
    <lineage>
        <taxon>Eukaryota</taxon>
        <taxon>Metazoa</taxon>
        <taxon>Cnidaria</taxon>
        <taxon>Cubozoa</taxon>
        <taxon>Carybdeida</taxon>
        <taxon>Tripedaliidae</taxon>
        <taxon>Tripedalia</taxon>
    </lineage>
</organism>
<dbReference type="EMBL" id="JQ968423">
    <property type="protein sequence ID" value="AGB67495.1"/>
    <property type="molecule type" value="Genomic_DNA"/>
</dbReference>
<dbReference type="GO" id="GO:0016020">
    <property type="term" value="C:membrane"/>
    <property type="evidence" value="ECO:0007669"/>
    <property type="project" value="UniProtKB-SubCell"/>
</dbReference>
<feature type="compositionally biased region" description="Polar residues" evidence="9">
    <location>
        <begin position="332"/>
        <end position="342"/>
    </location>
</feature>
<reference evidence="12" key="1">
    <citation type="journal article" date="2015" name="Sci. Rep.">
        <title>Cubozoan genome illuminates functional diversification of opsins and photoreceptor evolution.</title>
        <authorList>
            <person name="Liegertova M."/>
            <person name="Pergner J."/>
            <person name="Kozmikova I."/>
            <person name="Fabian P."/>
            <person name="Pombinho A.R."/>
            <person name="Strnad H."/>
            <person name="Paces J."/>
            <person name="Vlcek C."/>
            <person name="Bartunek P."/>
            <person name="Kozmik Z."/>
        </authorList>
    </citation>
    <scope>NUCLEOTIDE SEQUENCE</scope>
</reference>
<evidence type="ECO:0000256" key="2">
    <source>
        <dbReference type="ARBA" id="ARBA00022692"/>
    </source>
</evidence>
<evidence type="ECO:0000256" key="5">
    <source>
        <dbReference type="ARBA" id="ARBA00023136"/>
    </source>
</evidence>
<dbReference type="InterPro" id="IPR000276">
    <property type="entry name" value="GPCR_Rhodpsn"/>
</dbReference>
<feature type="transmembrane region" description="Helical" evidence="10">
    <location>
        <begin position="288"/>
        <end position="307"/>
    </location>
</feature>
<dbReference type="Pfam" id="PF00001">
    <property type="entry name" value="7tm_1"/>
    <property type="match status" value="1"/>
</dbReference>
<feature type="transmembrane region" description="Helical" evidence="10">
    <location>
        <begin position="108"/>
        <end position="128"/>
    </location>
</feature>
<dbReference type="PROSITE" id="PS00237">
    <property type="entry name" value="G_PROTEIN_RECEP_F1_1"/>
    <property type="match status" value="1"/>
</dbReference>
<comment type="similarity">
    <text evidence="8">Belongs to the G-protein coupled receptor 1 family.</text>
</comment>
<evidence type="ECO:0000256" key="9">
    <source>
        <dbReference type="SAM" id="MobiDB-lite"/>
    </source>
</evidence>
<dbReference type="PRINTS" id="PR00237">
    <property type="entry name" value="GPCRRHODOPSN"/>
</dbReference>
<feature type="domain" description="G-protein coupled receptors family 1 profile" evidence="11">
    <location>
        <begin position="48"/>
        <end position="305"/>
    </location>
</feature>
<feature type="transmembrane region" description="Helical" evidence="10">
    <location>
        <begin position="33"/>
        <end position="60"/>
    </location>
</feature>
<dbReference type="GO" id="GO:0004930">
    <property type="term" value="F:G protein-coupled receptor activity"/>
    <property type="evidence" value="ECO:0007669"/>
    <property type="project" value="UniProtKB-KW"/>
</dbReference>
<keyword evidence="4 8" id="KW-0297">G-protein coupled receptor</keyword>
<protein>
    <submittedName>
        <fullName evidence="12">C-like opsin</fullName>
    </submittedName>
</protein>
<keyword evidence="6 8" id="KW-0675">Receptor</keyword>
<keyword evidence="7 8" id="KW-0807">Transducer</keyword>
<dbReference type="InterPro" id="IPR017452">
    <property type="entry name" value="GPCR_Rhodpsn_7TM"/>
</dbReference>
<evidence type="ECO:0000256" key="1">
    <source>
        <dbReference type="ARBA" id="ARBA00004141"/>
    </source>
</evidence>
<dbReference type="InterPro" id="IPR050125">
    <property type="entry name" value="GPCR_opsins"/>
</dbReference>
<keyword evidence="2 8" id="KW-0812">Transmembrane</keyword>
<gene>
    <name evidence="12" type="primary">op10</name>
</gene>
<keyword evidence="5 10" id="KW-0472">Membrane</keyword>
<evidence type="ECO:0000313" key="12">
    <source>
        <dbReference type="EMBL" id="AGB67495.1"/>
    </source>
</evidence>
<sequence length="368" mass="41550">MNITATKTSFNFSEWNNATAETNGESLEALGHLLMVALSLITIIGLPANFVVVFIFRYVYASNPSSLNMVIISSSICNLLLILVAGPVHTDVYIHGRWRFGYDGCQFYGFWVHFTAVSELSHLTIISMHRYYLIASKQRARSQRVGQQLALVSAAWIYSALFAVLPFLGLSKYDFEGLHTGCAPRWGSAEIKDATYNVLLLCFEFVLPFSVILYCNIKLMKTINMHNRRMIDRSTIEEVSKRKEAQRSVQTMIIIMISAFLFSWLPYTLFCVVGMISRTNFASGKIGAIPAVFAKSSVIWNPIIYGFKHNLFRQRLRQIWRQCCQSSVRDASVASNNRSNPVPSLKRSSRSQKSAIISIKPYTPSSVM</sequence>
<accession>A0A059NTD6</accession>
<name>A0A059NTD6_TRICY</name>
<feature type="transmembrane region" description="Helical" evidence="10">
    <location>
        <begin position="194"/>
        <end position="215"/>
    </location>
</feature>
<feature type="transmembrane region" description="Helical" evidence="10">
    <location>
        <begin position="251"/>
        <end position="276"/>
    </location>
</feature>
<dbReference type="CDD" id="cd14969">
    <property type="entry name" value="7tmA_Opsins_type2_animals"/>
    <property type="match status" value="1"/>
</dbReference>
<dbReference type="Gene3D" id="1.20.1070.10">
    <property type="entry name" value="Rhodopsin 7-helix transmembrane proteins"/>
    <property type="match status" value="1"/>
</dbReference>